<accession>A0A073CIG2</accession>
<dbReference type="HOGENOM" id="CLU_2863962_0_0_3"/>
<dbReference type="AlphaFoldDB" id="A0A073CIG2"/>
<gene>
    <name evidence="1" type="ORF">A19Y_3055</name>
</gene>
<reference evidence="1 2" key="1">
    <citation type="journal article" date="2014" name="Appl. Environ. Microbiol.">
        <title>Elucidation of insertion elements encoded on plasmids and in vitro construction of shuttle vectors from the toxic cyanobacterium Planktothrix.</title>
        <authorList>
            <person name="Christiansen G."/>
            <person name="Goesmann A."/>
            <person name="Kurmayer R."/>
        </authorList>
    </citation>
    <scope>NUCLEOTIDE SEQUENCE [LARGE SCALE GENOMIC DNA]</scope>
    <source>
        <strain evidence="1 2">NIVA-CYA 126/8</strain>
    </source>
</reference>
<protein>
    <submittedName>
        <fullName evidence="1">Uncharacterized protein</fullName>
    </submittedName>
</protein>
<dbReference type="PATRIC" id="fig|388467.6.peg.2999"/>
<keyword evidence="2" id="KW-1185">Reference proteome</keyword>
<sequence>MVYPQQTSFALLAIDLQTDTVLAEINGTTQFVIKPGQTVAFRINDVVGCYADNYGTLTVQWSAV</sequence>
<evidence type="ECO:0000313" key="1">
    <source>
        <dbReference type="EMBL" id="KEI67886.1"/>
    </source>
</evidence>
<organism evidence="1 2">
    <name type="scientific">Planktothrix agardhii (strain NIVA-CYA 126/8)</name>
    <dbReference type="NCBI Taxonomy" id="388467"/>
    <lineage>
        <taxon>Bacteria</taxon>
        <taxon>Bacillati</taxon>
        <taxon>Cyanobacteriota</taxon>
        <taxon>Cyanophyceae</taxon>
        <taxon>Oscillatoriophycideae</taxon>
        <taxon>Oscillatoriales</taxon>
        <taxon>Microcoleaceae</taxon>
        <taxon>Planktothrix</taxon>
    </lineage>
</organism>
<proteinExistence type="predicted"/>
<evidence type="ECO:0000313" key="2">
    <source>
        <dbReference type="Proteomes" id="UP000027395"/>
    </source>
</evidence>
<dbReference type="Proteomes" id="UP000027395">
    <property type="component" value="Chromosome"/>
</dbReference>
<name>A0A073CIG2_PLAA1</name>
<dbReference type="EMBL" id="CM002803">
    <property type="protein sequence ID" value="KEI67886.1"/>
    <property type="molecule type" value="Genomic_DNA"/>
</dbReference>